<reference evidence="1 2" key="1">
    <citation type="journal article" date="2012" name="Front. Microbiol.">
        <title>Redundancy and modularity in membrane-associated dissimilatory nitrate reduction in Bacillus.</title>
        <authorList>
            <person name="Heylen K."/>
            <person name="Keltjens J."/>
        </authorList>
    </citation>
    <scope>NUCLEOTIDE SEQUENCE [LARGE SCALE GENOMIC DNA]</scope>
    <source>
        <strain evidence="2">LMG 21833T</strain>
    </source>
</reference>
<proteinExistence type="predicted"/>
<dbReference type="PATRIC" id="fig|1117379.3.peg.3183"/>
<accession>K6C5Y3</accession>
<dbReference type="Proteomes" id="UP000006316">
    <property type="component" value="Unassembled WGS sequence"/>
</dbReference>
<dbReference type="STRING" id="1117379.BABA_15387"/>
<sequence>MNNTNSIILIGEKVDNQELQITCKTNSFEEGQLIPKPTENSPYRSIPLEDDTNISFYFRGCSVRFNLEERSLSVVEVDRELTEDDAFDVLADFAIKEGNRISLLRIPPLRKTRTGKRQKVQIVAEEKKLGEE</sequence>
<protein>
    <submittedName>
        <fullName evidence="1">Uncharacterized protein</fullName>
    </submittedName>
</protein>
<dbReference type="AlphaFoldDB" id="K6C5Y3"/>
<dbReference type="OrthoDB" id="2871334at2"/>
<organism evidence="1 2">
    <name type="scientific">Neobacillus bataviensis LMG 21833</name>
    <dbReference type="NCBI Taxonomy" id="1117379"/>
    <lineage>
        <taxon>Bacteria</taxon>
        <taxon>Bacillati</taxon>
        <taxon>Bacillota</taxon>
        <taxon>Bacilli</taxon>
        <taxon>Bacillales</taxon>
        <taxon>Bacillaceae</taxon>
        <taxon>Neobacillus</taxon>
    </lineage>
</organism>
<evidence type="ECO:0000313" key="1">
    <source>
        <dbReference type="EMBL" id="EKN66505.1"/>
    </source>
</evidence>
<dbReference type="EMBL" id="AJLS01000115">
    <property type="protein sequence ID" value="EKN66505.1"/>
    <property type="molecule type" value="Genomic_DNA"/>
</dbReference>
<comment type="caution">
    <text evidence="1">The sequence shown here is derived from an EMBL/GenBank/DDBJ whole genome shotgun (WGS) entry which is preliminary data.</text>
</comment>
<dbReference type="eggNOG" id="ENOG5030D6Q">
    <property type="taxonomic scope" value="Bacteria"/>
</dbReference>
<gene>
    <name evidence="1" type="ORF">BABA_15387</name>
</gene>
<dbReference type="RefSeq" id="WP_007086073.1">
    <property type="nucleotide sequence ID" value="NZ_AJLS01000115.1"/>
</dbReference>
<evidence type="ECO:0000313" key="2">
    <source>
        <dbReference type="Proteomes" id="UP000006316"/>
    </source>
</evidence>
<keyword evidence="2" id="KW-1185">Reference proteome</keyword>
<name>K6C5Y3_9BACI</name>